<accession>A0ABP9YB79</accession>
<proteinExistence type="inferred from homology"/>
<name>A0ABP9YB79_9FUNG</name>
<evidence type="ECO:0000256" key="2">
    <source>
        <dbReference type="ARBA" id="ARBA00004123"/>
    </source>
</evidence>
<sequence length="280" mass="32293">MSSRNRLKRLVLPSRVSKPKLDLKQTAKIIIDKQANIEGGFECPLCFEHMLPPFPRPLQRLISTLKKNEEEFNREQEAKHKLLVQQCVEEGSLVPPLVLLKPGISENDQQVICRMHKVELVMKPLGIKKGYPAQIDFEAIDDRIKQFKQELEEIIEDKQDSLFLTNAREAHKELGSVKARQATSMMNRFEETLPGYYGNRGSHYIMETLNEIFLKSNYLDKSKAEPLTPIEYIQQVLVPETGVRLIKQDLKLPNLQEASKVMKESTEYGSIVYSKIKKKE</sequence>
<dbReference type="EMBL" id="BAABUJ010000033">
    <property type="protein sequence ID" value="GAA5804221.1"/>
    <property type="molecule type" value="Genomic_DNA"/>
</dbReference>
<comment type="caution">
    <text evidence="9">The sequence shown here is derived from an EMBL/GenBank/DDBJ whole genome shotgun (WGS) entry which is preliminary data.</text>
</comment>
<organism evidence="9 10">
    <name type="scientific">Helicostylum pulchrum</name>
    <dbReference type="NCBI Taxonomy" id="562976"/>
    <lineage>
        <taxon>Eukaryota</taxon>
        <taxon>Fungi</taxon>
        <taxon>Fungi incertae sedis</taxon>
        <taxon>Mucoromycota</taxon>
        <taxon>Mucoromycotina</taxon>
        <taxon>Mucoromycetes</taxon>
        <taxon>Mucorales</taxon>
        <taxon>Mucorineae</taxon>
        <taxon>Mucoraceae</taxon>
        <taxon>Helicostylum</taxon>
    </lineage>
</organism>
<evidence type="ECO:0000256" key="5">
    <source>
        <dbReference type="ARBA" id="ARBA00015162"/>
    </source>
</evidence>
<evidence type="ECO:0000313" key="10">
    <source>
        <dbReference type="Proteomes" id="UP001476247"/>
    </source>
</evidence>
<dbReference type="InterPro" id="IPR039024">
    <property type="entry name" value="RTC4"/>
</dbReference>
<dbReference type="SMART" id="SM01312">
    <property type="entry name" value="RTC4"/>
    <property type="match status" value="1"/>
</dbReference>
<dbReference type="PANTHER" id="PTHR41391:SF1">
    <property type="entry name" value="RESTRICTION OF TELOMERE CAPPING PROTEIN 4"/>
    <property type="match status" value="1"/>
</dbReference>
<dbReference type="InterPro" id="IPR028094">
    <property type="entry name" value="RTC4_C"/>
</dbReference>
<reference evidence="9 10" key="1">
    <citation type="submission" date="2024-04" db="EMBL/GenBank/DDBJ databases">
        <title>genome sequences of Mucor flavus KT1a and Helicostylum pulchrum KT1b strains isolation_sourced from the surface of a dry-aged beef.</title>
        <authorList>
            <person name="Toyotome T."/>
            <person name="Hosono M."/>
            <person name="Torimaru M."/>
            <person name="Fukuda K."/>
            <person name="Mikami N."/>
        </authorList>
    </citation>
    <scope>NUCLEOTIDE SEQUENCE [LARGE SCALE GENOMIC DNA]</scope>
    <source>
        <strain evidence="9 10">KT1b</strain>
    </source>
</reference>
<gene>
    <name evidence="9" type="ORF">HPULCUR_009708</name>
</gene>
<evidence type="ECO:0000256" key="1">
    <source>
        <dbReference type="ARBA" id="ARBA00002738"/>
    </source>
</evidence>
<evidence type="ECO:0000256" key="4">
    <source>
        <dbReference type="ARBA" id="ARBA00009461"/>
    </source>
</evidence>
<evidence type="ECO:0000256" key="7">
    <source>
        <dbReference type="ARBA" id="ARBA00023242"/>
    </source>
</evidence>
<evidence type="ECO:0000259" key="8">
    <source>
        <dbReference type="SMART" id="SM01312"/>
    </source>
</evidence>
<feature type="domain" description="Restriction of telomere capping protein 4 C-terminal" evidence="8">
    <location>
        <begin position="154"/>
        <end position="275"/>
    </location>
</feature>
<comment type="similarity">
    <text evidence="4">Belongs to the RTC4 family.</text>
</comment>
<dbReference type="Pfam" id="PF14474">
    <property type="entry name" value="RTC4"/>
    <property type="match status" value="1"/>
</dbReference>
<keyword evidence="6" id="KW-0963">Cytoplasm</keyword>
<evidence type="ECO:0000256" key="3">
    <source>
        <dbReference type="ARBA" id="ARBA00004496"/>
    </source>
</evidence>
<keyword evidence="10" id="KW-1185">Reference proteome</keyword>
<dbReference type="Proteomes" id="UP001476247">
    <property type="component" value="Unassembled WGS sequence"/>
</dbReference>
<keyword evidence="7" id="KW-0539">Nucleus</keyword>
<comment type="subcellular location">
    <subcellularLocation>
        <location evidence="3">Cytoplasm</location>
    </subcellularLocation>
    <subcellularLocation>
        <location evidence="2">Nucleus</location>
    </subcellularLocation>
</comment>
<protein>
    <recommendedName>
        <fullName evidence="5">Restriction of telomere capping protein 4</fullName>
    </recommendedName>
</protein>
<dbReference type="PANTHER" id="PTHR41391">
    <property type="entry name" value="RESTRICTION OF TELOMERE CAPPING PROTEIN 4"/>
    <property type="match status" value="1"/>
</dbReference>
<comment type="function">
    <text evidence="1">May be involved in a process influencing telomere capping.</text>
</comment>
<evidence type="ECO:0000256" key="6">
    <source>
        <dbReference type="ARBA" id="ARBA00022490"/>
    </source>
</evidence>
<evidence type="ECO:0000313" key="9">
    <source>
        <dbReference type="EMBL" id="GAA5804221.1"/>
    </source>
</evidence>